<dbReference type="Gene3D" id="3.40.50.720">
    <property type="entry name" value="NAD(P)-binding Rossmann-like Domain"/>
    <property type="match status" value="1"/>
</dbReference>
<dbReference type="STRING" id="1499967.U27_04786"/>
<dbReference type="AlphaFoldDB" id="A0A081BZR4"/>
<keyword evidence="4" id="KW-1185">Reference proteome</keyword>
<evidence type="ECO:0000313" key="4">
    <source>
        <dbReference type="Proteomes" id="UP000030661"/>
    </source>
</evidence>
<proteinExistence type="inferred from homology"/>
<dbReference type="PRINTS" id="PR00080">
    <property type="entry name" value="SDRFAMILY"/>
</dbReference>
<dbReference type="InterPro" id="IPR020904">
    <property type="entry name" value="Sc_DH/Rdtase_CS"/>
</dbReference>
<evidence type="ECO:0000313" key="3">
    <source>
        <dbReference type="EMBL" id="GAK57819.1"/>
    </source>
</evidence>
<reference evidence="3" key="1">
    <citation type="journal article" date="2015" name="PeerJ">
        <title>First genomic representation of candidate bacterial phylum KSB3 points to enhanced environmental sensing as a trigger of wastewater bulking.</title>
        <authorList>
            <person name="Sekiguchi Y."/>
            <person name="Ohashi A."/>
            <person name="Parks D.H."/>
            <person name="Yamauchi T."/>
            <person name="Tyson G.W."/>
            <person name="Hugenholtz P."/>
        </authorList>
    </citation>
    <scope>NUCLEOTIDE SEQUENCE [LARGE SCALE GENOMIC DNA]</scope>
</reference>
<keyword evidence="2" id="KW-0560">Oxidoreductase</keyword>
<name>A0A081BZR4_VECG1</name>
<dbReference type="InterPro" id="IPR002347">
    <property type="entry name" value="SDR_fam"/>
</dbReference>
<dbReference type="PROSITE" id="PS00061">
    <property type="entry name" value="ADH_SHORT"/>
    <property type="match status" value="1"/>
</dbReference>
<dbReference type="Proteomes" id="UP000030661">
    <property type="component" value="Unassembled WGS sequence"/>
</dbReference>
<sequence>MKNFYETYFGLQGKRAVVTGAGRGIGRAIAEAFTAVGAEVLVHYHSSEKSAQEVVETIQANGGKAWAAKADLTDSDQTKALFQQVEERWGSLDILVNNAGDLLQRSTIEDFSDELLDRVVKLNIYTAIYSCREAIPLLKKGKKASIVSVGSIAGHNGGLNGATVYAATKGAIHTFTRGLAKELAPQIRVNAIAPGVIMTDFHRRHSTEQGLEAIAGNTPLKRLGQAEDMAAAVVFLCSEGAAFMTGEILEINGGLWFA</sequence>
<protein>
    <submittedName>
        <fullName evidence="3">Short-chain dehydrogenase/reductase SDR</fullName>
    </submittedName>
</protein>
<evidence type="ECO:0000256" key="1">
    <source>
        <dbReference type="ARBA" id="ARBA00006484"/>
    </source>
</evidence>
<dbReference type="InterPro" id="IPR036291">
    <property type="entry name" value="NAD(P)-bd_dom_sf"/>
</dbReference>
<organism evidence="3">
    <name type="scientific">Vecturithrix granuli</name>
    <dbReference type="NCBI Taxonomy" id="1499967"/>
    <lineage>
        <taxon>Bacteria</taxon>
        <taxon>Candidatus Moduliflexota</taxon>
        <taxon>Candidatus Vecturitrichia</taxon>
        <taxon>Candidatus Vecturitrichales</taxon>
        <taxon>Candidatus Vecturitrichaceae</taxon>
        <taxon>Candidatus Vecturithrix</taxon>
    </lineage>
</organism>
<evidence type="ECO:0000256" key="2">
    <source>
        <dbReference type="ARBA" id="ARBA00023002"/>
    </source>
</evidence>
<gene>
    <name evidence="3" type="ORF">U27_04786</name>
</gene>
<dbReference type="GO" id="GO:0016491">
    <property type="term" value="F:oxidoreductase activity"/>
    <property type="evidence" value="ECO:0007669"/>
    <property type="project" value="UniProtKB-KW"/>
</dbReference>
<accession>A0A081BZR4</accession>
<dbReference type="PANTHER" id="PTHR43639">
    <property type="entry name" value="OXIDOREDUCTASE, SHORT-CHAIN DEHYDROGENASE/REDUCTASE FAMILY (AFU_ORTHOLOGUE AFUA_5G02870)"/>
    <property type="match status" value="1"/>
</dbReference>
<dbReference type="HOGENOM" id="CLU_010194_1_3_0"/>
<dbReference type="EMBL" id="DF820466">
    <property type="protein sequence ID" value="GAK57819.1"/>
    <property type="molecule type" value="Genomic_DNA"/>
</dbReference>
<dbReference type="NCBIfam" id="NF005559">
    <property type="entry name" value="PRK07231.1"/>
    <property type="match status" value="1"/>
</dbReference>
<dbReference type="Pfam" id="PF13561">
    <property type="entry name" value="adh_short_C2"/>
    <property type="match status" value="1"/>
</dbReference>
<dbReference type="SUPFAM" id="SSF51735">
    <property type="entry name" value="NAD(P)-binding Rossmann-fold domains"/>
    <property type="match status" value="1"/>
</dbReference>
<dbReference type="PRINTS" id="PR00081">
    <property type="entry name" value="GDHRDH"/>
</dbReference>
<dbReference type="CDD" id="cd05233">
    <property type="entry name" value="SDR_c"/>
    <property type="match status" value="1"/>
</dbReference>
<dbReference type="FunFam" id="3.40.50.720:FF:000084">
    <property type="entry name" value="Short-chain dehydrogenase reductase"/>
    <property type="match status" value="1"/>
</dbReference>
<dbReference type="eggNOG" id="COG1028">
    <property type="taxonomic scope" value="Bacteria"/>
</dbReference>
<dbReference type="PANTHER" id="PTHR43639:SF1">
    <property type="entry name" value="SHORT-CHAIN DEHYDROGENASE_REDUCTASE FAMILY PROTEIN"/>
    <property type="match status" value="1"/>
</dbReference>
<comment type="similarity">
    <text evidence="1">Belongs to the short-chain dehydrogenases/reductases (SDR) family.</text>
</comment>